<feature type="domain" description="OmpR/PhoB-type" evidence="4">
    <location>
        <begin position="1"/>
        <end position="102"/>
    </location>
</feature>
<organism evidence="5 6">
    <name type="scientific">Photobacterium chitinilyticum</name>
    <dbReference type="NCBI Taxonomy" id="2485123"/>
    <lineage>
        <taxon>Bacteria</taxon>
        <taxon>Pseudomonadati</taxon>
        <taxon>Pseudomonadota</taxon>
        <taxon>Gammaproteobacteria</taxon>
        <taxon>Vibrionales</taxon>
        <taxon>Vibrionaceae</taxon>
        <taxon>Photobacterium</taxon>
    </lineage>
</organism>
<gene>
    <name evidence="5" type="ORF">EDI28_02185</name>
</gene>
<dbReference type="InterPro" id="IPR036388">
    <property type="entry name" value="WH-like_DNA-bd_sf"/>
</dbReference>
<dbReference type="SMART" id="SM00862">
    <property type="entry name" value="Trans_reg_C"/>
    <property type="match status" value="1"/>
</dbReference>
<evidence type="ECO:0000256" key="3">
    <source>
        <dbReference type="SAM" id="Phobius"/>
    </source>
</evidence>
<dbReference type="GO" id="GO:0003677">
    <property type="term" value="F:DNA binding"/>
    <property type="evidence" value="ECO:0007669"/>
    <property type="project" value="UniProtKB-UniRule"/>
</dbReference>
<dbReference type="CDD" id="cd00383">
    <property type="entry name" value="trans_reg_C"/>
    <property type="match status" value="1"/>
</dbReference>
<protein>
    <recommendedName>
        <fullName evidence="4">OmpR/PhoB-type domain-containing protein</fullName>
    </recommendedName>
</protein>
<evidence type="ECO:0000313" key="6">
    <source>
        <dbReference type="Proteomes" id="UP000287563"/>
    </source>
</evidence>
<dbReference type="PROSITE" id="PS51755">
    <property type="entry name" value="OMPR_PHOB"/>
    <property type="match status" value="1"/>
</dbReference>
<dbReference type="InterPro" id="IPR016032">
    <property type="entry name" value="Sig_transdc_resp-reg_C-effctor"/>
</dbReference>
<dbReference type="InterPro" id="IPR001867">
    <property type="entry name" value="OmpR/PhoB-type_DNA-bd"/>
</dbReference>
<dbReference type="EMBL" id="RJLM01000001">
    <property type="protein sequence ID" value="RWX56876.1"/>
    <property type="molecule type" value="Genomic_DNA"/>
</dbReference>
<evidence type="ECO:0000256" key="1">
    <source>
        <dbReference type="ARBA" id="ARBA00023125"/>
    </source>
</evidence>
<dbReference type="GO" id="GO:0006355">
    <property type="term" value="P:regulation of DNA-templated transcription"/>
    <property type="evidence" value="ECO:0007669"/>
    <property type="project" value="InterPro"/>
</dbReference>
<keyword evidence="6" id="KW-1185">Reference proteome</keyword>
<keyword evidence="3" id="KW-0472">Membrane</keyword>
<accession>A0A3S3QU99</accession>
<feature type="DNA-binding region" description="OmpR/PhoB-type" evidence="2">
    <location>
        <begin position="1"/>
        <end position="102"/>
    </location>
</feature>
<reference evidence="5 6" key="1">
    <citation type="submission" date="2018-11" db="EMBL/GenBank/DDBJ databases">
        <title>Photobacterium sp. BEI247 sp. nov., a marine bacterium isolated from Yongle Blue Hole in the South China Sea.</title>
        <authorList>
            <person name="Wang X."/>
        </authorList>
    </citation>
    <scope>NUCLEOTIDE SEQUENCE [LARGE SCALE GENOMIC DNA]</scope>
    <source>
        <strain evidence="6">BEI247</strain>
    </source>
</reference>
<keyword evidence="3" id="KW-0812">Transmembrane</keyword>
<comment type="caution">
    <text evidence="5">The sequence shown here is derived from an EMBL/GenBank/DDBJ whole genome shotgun (WGS) entry which is preliminary data.</text>
</comment>
<evidence type="ECO:0000256" key="2">
    <source>
        <dbReference type="PROSITE-ProRule" id="PRU01091"/>
    </source>
</evidence>
<evidence type="ECO:0000313" key="5">
    <source>
        <dbReference type="EMBL" id="RWX56876.1"/>
    </source>
</evidence>
<dbReference type="AlphaFoldDB" id="A0A3S3QU99"/>
<name>A0A3S3QU99_9GAMM</name>
<dbReference type="GO" id="GO:0000160">
    <property type="term" value="P:phosphorelay signal transduction system"/>
    <property type="evidence" value="ECO:0007669"/>
    <property type="project" value="InterPro"/>
</dbReference>
<proteinExistence type="predicted"/>
<dbReference type="Gene3D" id="1.10.10.10">
    <property type="entry name" value="Winged helix-like DNA-binding domain superfamily/Winged helix DNA-binding domain"/>
    <property type="match status" value="1"/>
</dbReference>
<dbReference type="RefSeq" id="WP_128782194.1">
    <property type="nucleotide sequence ID" value="NZ_RJLM01000001.1"/>
</dbReference>
<sequence length="216" mass="24726">MQIEITNQLRINMETSSVIYVDFQGGERTIRLTQPEANILIFLTERRGDIISKDQLIDTGWSGKITGGNSLNVAIYNLRRYLSVDNQVQLENVPKKGYRLNVIENLTVAIYEDKEYKEDKNTEKDKDEHHKIITESVPINSIAIRIKIVTLILCNLILLKFVLTTFLNLVWVECKSSADSVDEVCFSKNYAENKELIEVPQGFSAISNNFYSNTNE</sequence>
<keyword evidence="1 2" id="KW-0238">DNA-binding</keyword>
<feature type="transmembrane region" description="Helical" evidence="3">
    <location>
        <begin position="148"/>
        <end position="171"/>
    </location>
</feature>
<keyword evidence="3" id="KW-1133">Transmembrane helix</keyword>
<dbReference type="SUPFAM" id="SSF46894">
    <property type="entry name" value="C-terminal effector domain of the bipartite response regulators"/>
    <property type="match status" value="1"/>
</dbReference>
<evidence type="ECO:0000259" key="4">
    <source>
        <dbReference type="PROSITE" id="PS51755"/>
    </source>
</evidence>
<dbReference type="Pfam" id="PF00486">
    <property type="entry name" value="Trans_reg_C"/>
    <property type="match status" value="1"/>
</dbReference>
<dbReference type="OrthoDB" id="5594115at2"/>
<dbReference type="Proteomes" id="UP000287563">
    <property type="component" value="Unassembled WGS sequence"/>
</dbReference>